<evidence type="ECO:0000256" key="2">
    <source>
        <dbReference type="SAM" id="MobiDB-lite"/>
    </source>
</evidence>
<dbReference type="GO" id="GO:0036064">
    <property type="term" value="C:ciliary basal body"/>
    <property type="evidence" value="ECO:0007669"/>
    <property type="project" value="Ensembl"/>
</dbReference>
<feature type="compositionally biased region" description="Basic and acidic residues" evidence="2">
    <location>
        <begin position="656"/>
        <end position="671"/>
    </location>
</feature>
<sequence>LSCRDGLKLETEILNGKPRLMLASYGNDFCMGNKTKILNHPLKTKQTCHVLKSSQNTSEKHEHILIKPRIGSRLSPRRGDKSHMMLSSNKGSSKESSNDSHAIIIQKDGTTAKHGIQNPETSIKNPVISKRNKSSKITWTGSVSWFMYIIYNPYIYLNEIEPENLHSKVLFLTGLKLSISNFFKTKLTDFQNKNLLFSLLFSKNSWKPADIFSTLGERERDKNLLEAKKSQWKKELDEQVALKKKLKDALESETKLHPWGKTDSDKTCSEKLHTADQAKEATPVEHPFSDVKREQHKKWLEELNKQKEAAKLRKMEEKHNLSKAEEHDRWTMHFDSLKRHANSHPQPPLNTTYKKQPEVLCLSPEHEDLTAFIQPFTPTALGHLMPSEVESLGKAVENTTLEPSQKASFLRSMTALLDPAQIEERDRRRQKQLEHQKAIMAQVEEKRRKKQLEEEQRKREEQEEEHRLARERELMQRQFEDDLLKQKQKEEIMTLKTNELYQTMQRAQELAHRLKQEQRIRELAQKGHDISKLQKNLGGDAVHASYSTASQSLSNVSHDHCLDELSSKVIQDLNMIVSPRKDTAVQTDNLNTETCTEASRDRRTGNCTSPDISIEYKGEFNSKTCKKELQYADKKKISEKENNGSYSNVYEQFARKEKQTKPMERHGKRPEWNINQPGKRYIPASERYSRRQQKQREEKKIRRQMELLQLVERNTPGNLSQNRGISPERCSSPHPETVKLVGVFYRPESPPVPAVKNRLHQIQQKQINTSNLEVHNDNSCKEKNTSADKQQREPSPAAEPGRPPSAHFIPYVRTNEVYYLDPDAPMTRPSTHDPQYRHFNESYNAPRQIFSSDHVRDPLLNPNVMRDRQQAILKGLSELRQVLHLPDKQPGLTGLTKGQQARSQASFLWEGVP</sequence>
<dbReference type="GO" id="GO:0007080">
    <property type="term" value="P:mitotic metaphase chromosome alignment"/>
    <property type="evidence" value="ECO:0007669"/>
    <property type="project" value="Ensembl"/>
</dbReference>
<dbReference type="AlphaFoldDB" id="A0A8D0GHY7"/>
<evidence type="ECO:0000313" key="5">
    <source>
        <dbReference type="Proteomes" id="UP000694392"/>
    </source>
</evidence>
<dbReference type="Proteomes" id="UP000694392">
    <property type="component" value="Unplaced"/>
</dbReference>
<dbReference type="GO" id="GO:0030054">
    <property type="term" value="C:cell junction"/>
    <property type="evidence" value="ECO:0007669"/>
    <property type="project" value="Ensembl"/>
</dbReference>
<dbReference type="GO" id="GO:0090543">
    <property type="term" value="C:Flemming body"/>
    <property type="evidence" value="ECO:0007669"/>
    <property type="project" value="Ensembl"/>
</dbReference>
<dbReference type="GO" id="GO:0090307">
    <property type="term" value="P:mitotic spindle assembly"/>
    <property type="evidence" value="ECO:0007669"/>
    <property type="project" value="Ensembl"/>
</dbReference>
<dbReference type="GO" id="GO:0001578">
    <property type="term" value="P:microtubule bundle formation"/>
    <property type="evidence" value="ECO:0007669"/>
    <property type="project" value="Ensembl"/>
</dbReference>
<reference evidence="4" key="1">
    <citation type="submission" date="2025-08" db="UniProtKB">
        <authorList>
            <consortium name="Ensembl"/>
        </authorList>
    </citation>
    <scope>IDENTIFICATION</scope>
</reference>
<dbReference type="GO" id="GO:0005886">
    <property type="term" value="C:plasma membrane"/>
    <property type="evidence" value="ECO:0007669"/>
    <property type="project" value="Ensembl"/>
</dbReference>
<dbReference type="GO" id="GO:0050908">
    <property type="term" value="P:detection of light stimulus involved in visual perception"/>
    <property type="evidence" value="ECO:0007669"/>
    <property type="project" value="Ensembl"/>
</dbReference>
<feature type="region of interest" description="Disordered" evidence="2">
    <location>
        <begin position="68"/>
        <end position="99"/>
    </location>
</feature>
<dbReference type="GO" id="GO:0000132">
    <property type="term" value="P:establishment of mitotic spindle orientation"/>
    <property type="evidence" value="ECO:0007669"/>
    <property type="project" value="Ensembl"/>
</dbReference>
<feature type="coiled-coil region" evidence="1">
    <location>
        <begin position="293"/>
        <end position="327"/>
    </location>
</feature>
<dbReference type="InterPro" id="IPR039183">
    <property type="entry name" value="CCD66"/>
</dbReference>
<dbReference type="GO" id="GO:0005819">
    <property type="term" value="C:spindle"/>
    <property type="evidence" value="ECO:0007669"/>
    <property type="project" value="Ensembl"/>
</dbReference>
<dbReference type="PANTHER" id="PTHR22736">
    <property type="entry name" value="COILED-COIL DOMAIN-CONTAINING PROTEIN 66"/>
    <property type="match status" value="1"/>
</dbReference>
<dbReference type="GO" id="GO:0005829">
    <property type="term" value="C:cytosol"/>
    <property type="evidence" value="ECO:0007669"/>
    <property type="project" value="Ensembl"/>
</dbReference>
<reference evidence="4" key="2">
    <citation type="submission" date="2025-09" db="UniProtKB">
        <authorList>
            <consortium name="Ensembl"/>
        </authorList>
    </citation>
    <scope>IDENTIFICATION</scope>
</reference>
<dbReference type="PANTHER" id="PTHR22736:SF2">
    <property type="entry name" value="COILED-COIL DOMAIN-CONTAINING PROTEIN 66"/>
    <property type="match status" value="1"/>
</dbReference>
<keyword evidence="1" id="KW-0175">Coiled coil</keyword>
<evidence type="ECO:0000259" key="3">
    <source>
        <dbReference type="Pfam" id="PF15236"/>
    </source>
</evidence>
<dbReference type="GO" id="GO:0005874">
    <property type="term" value="C:microtubule"/>
    <property type="evidence" value="ECO:0007669"/>
    <property type="project" value="Ensembl"/>
</dbReference>
<dbReference type="GO" id="GO:1905349">
    <property type="term" value="P:ciliary transition zone assembly"/>
    <property type="evidence" value="ECO:0007669"/>
    <property type="project" value="Ensembl"/>
</dbReference>
<dbReference type="GO" id="GO:0007020">
    <property type="term" value="P:microtubule nucleation"/>
    <property type="evidence" value="ECO:0007669"/>
    <property type="project" value="Ensembl"/>
</dbReference>
<gene>
    <name evidence="4" type="primary">CCDC66</name>
</gene>
<name>A0A8D0GHY7_SPHPU</name>
<proteinExistence type="predicted"/>
<dbReference type="GO" id="GO:0008017">
    <property type="term" value="F:microtubule binding"/>
    <property type="evidence" value="ECO:0007669"/>
    <property type="project" value="Ensembl"/>
</dbReference>
<feature type="region of interest" description="Disordered" evidence="2">
    <location>
        <begin position="108"/>
        <end position="127"/>
    </location>
</feature>
<feature type="compositionally biased region" description="Basic and acidic residues" evidence="2">
    <location>
        <begin position="774"/>
        <end position="792"/>
    </location>
</feature>
<dbReference type="Pfam" id="PF15236">
    <property type="entry name" value="CCDC66"/>
    <property type="match status" value="1"/>
</dbReference>
<feature type="region of interest" description="Disordered" evidence="2">
    <location>
        <begin position="257"/>
        <end position="286"/>
    </location>
</feature>
<accession>A0A8D0GHY7</accession>
<feature type="domain" description="CCDC66" evidence="3">
    <location>
        <begin position="383"/>
        <end position="532"/>
    </location>
</feature>
<evidence type="ECO:0000256" key="1">
    <source>
        <dbReference type="SAM" id="Coils"/>
    </source>
</evidence>
<dbReference type="GO" id="GO:0005930">
    <property type="term" value="C:axoneme"/>
    <property type="evidence" value="ECO:0007669"/>
    <property type="project" value="Ensembl"/>
</dbReference>
<feature type="region of interest" description="Disordered" evidence="2">
    <location>
        <begin position="767"/>
        <end position="806"/>
    </location>
</feature>
<dbReference type="InterPro" id="IPR040467">
    <property type="entry name" value="CCDC66_dom"/>
</dbReference>
<dbReference type="GO" id="GO:0001917">
    <property type="term" value="C:photoreceptor inner segment"/>
    <property type="evidence" value="ECO:0007669"/>
    <property type="project" value="Ensembl"/>
</dbReference>
<dbReference type="GO" id="GO:0034451">
    <property type="term" value="C:centriolar satellite"/>
    <property type="evidence" value="ECO:0007669"/>
    <property type="project" value="Ensembl"/>
</dbReference>
<feature type="region of interest" description="Disordered" evidence="2">
    <location>
        <begin position="443"/>
        <end position="467"/>
    </location>
</feature>
<dbReference type="GeneTree" id="ENSGT00390000012411"/>
<dbReference type="GO" id="GO:0042803">
    <property type="term" value="F:protein homodimerization activity"/>
    <property type="evidence" value="ECO:0007669"/>
    <property type="project" value="Ensembl"/>
</dbReference>
<protein>
    <submittedName>
        <fullName evidence="4">Coiled-coil domain containing 66</fullName>
    </submittedName>
</protein>
<dbReference type="Ensembl" id="ENSSPUT00000005570.1">
    <property type="protein sequence ID" value="ENSSPUP00000005241.1"/>
    <property type="gene ID" value="ENSSPUG00000003838.1"/>
</dbReference>
<evidence type="ECO:0000313" key="4">
    <source>
        <dbReference type="Ensembl" id="ENSSPUP00000005241.1"/>
    </source>
</evidence>
<dbReference type="GO" id="GO:1903564">
    <property type="term" value="P:regulation of protein localization to cilium"/>
    <property type="evidence" value="ECO:0007669"/>
    <property type="project" value="Ensembl"/>
</dbReference>
<organism evidence="4 5">
    <name type="scientific">Sphenodon punctatus</name>
    <name type="common">Tuatara</name>
    <name type="synonym">Hatteria punctata</name>
    <dbReference type="NCBI Taxonomy" id="8508"/>
    <lineage>
        <taxon>Eukaryota</taxon>
        <taxon>Metazoa</taxon>
        <taxon>Chordata</taxon>
        <taxon>Craniata</taxon>
        <taxon>Vertebrata</taxon>
        <taxon>Euteleostomi</taxon>
        <taxon>Lepidosauria</taxon>
        <taxon>Sphenodontia</taxon>
        <taxon>Sphenodontidae</taxon>
        <taxon>Sphenodon</taxon>
    </lineage>
</organism>
<keyword evidence="5" id="KW-1185">Reference proteome</keyword>
<dbReference type="GO" id="GO:0032465">
    <property type="term" value="P:regulation of cytokinesis"/>
    <property type="evidence" value="ECO:0007669"/>
    <property type="project" value="Ensembl"/>
</dbReference>
<feature type="region of interest" description="Disordered" evidence="2">
    <location>
        <begin position="656"/>
        <end position="678"/>
    </location>
</feature>